<dbReference type="EMBL" id="AP024702">
    <property type="protein sequence ID" value="BCX48526.1"/>
    <property type="molecule type" value="Genomic_DNA"/>
</dbReference>
<evidence type="ECO:0000313" key="4">
    <source>
        <dbReference type="Proteomes" id="UP001374893"/>
    </source>
</evidence>
<evidence type="ECO:0000313" key="3">
    <source>
        <dbReference type="EMBL" id="BCX48542.1"/>
    </source>
</evidence>
<dbReference type="InterPro" id="IPR025402">
    <property type="entry name" value="DMP19_C"/>
</dbReference>
<sequence length="185" mass="21615">MPCKQGNRENLERAKEYYKKQKEYNPVRELWKSLVLRVHKTEEGYKGLNPAERTYWCIGILEGEVYNGGFHQFFTNSSGEHYSDVIDALLEVNAFESLRLLREAAELLFEDGQVPTDRALRNSLIKDYPKEGYKEAAWCIRLDELDKAYWSNPDALAEKLERYAEEHDLVTPFKQEANKSVDSTR</sequence>
<dbReference type="Gene3D" id="1.20.1420.60">
    <property type="match status" value="1"/>
</dbReference>
<accession>A0ABM7RFM9</accession>
<feature type="domain" description="DNA mimic protein DMP19 C-terminal" evidence="1">
    <location>
        <begin position="47"/>
        <end position="167"/>
    </location>
</feature>
<gene>
    <name evidence="2" type="ORF">HAHE_24340</name>
    <name evidence="3" type="ORF">HAHE_24500</name>
</gene>
<organism evidence="3 4">
    <name type="scientific">Haloferula helveola</name>
    <dbReference type="NCBI Taxonomy" id="490095"/>
    <lineage>
        <taxon>Bacteria</taxon>
        <taxon>Pseudomonadati</taxon>
        <taxon>Verrucomicrobiota</taxon>
        <taxon>Verrucomicrobiia</taxon>
        <taxon>Verrucomicrobiales</taxon>
        <taxon>Verrucomicrobiaceae</taxon>
        <taxon>Haloferula</taxon>
    </lineage>
</organism>
<proteinExistence type="predicted"/>
<protein>
    <submittedName>
        <fullName evidence="2">DUF4375 domain-containing protein</fullName>
    </submittedName>
</protein>
<keyword evidence="4" id="KW-1185">Reference proteome</keyword>
<reference evidence="3 4" key="1">
    <citation type="submission" date="2021-06" db="EMBL/GenBank/DDBJ databases">
        <title>Complete genome of Haloferula helveola possessing various polysaccharide degrading enzymes.</title>
        <authorList>
            <person name="Takami H."/>
            <person name="Huang C."/>
            <person name="Hamasaki K."/>
        </authorList>
    </citation>
    <scope>NUCLEOTIDE SEQUENCE [LARGE SCALE GENOMIC DNA]</scope>
    <source>
        <strain evidence="3 4">CN-1</strain>
    </source>
</reference>
<evidence type="ECO:0000313" key="2">
    <source>
        <dbReference type="EMBL" id="BCX48526.1"/>
    </source>
</evidence>
<dbReference type="Proteomes" id="UP001374893">
    <property type="component" value="Chromosome"/>
</dbReference>
<name>A0ABM7RFM9_9BACT</name>
<dbReference type="EMBL" id="AP024702">
    <property type="protein sequence ID" value="BCX48542.1"/>
    <property type="molecule type" value="Genomic_DNA"/>
</dbReference>
<evidence type="ECO:0000259" key="1">
    <source>
        <dbReference type="Pfam" id="PF14300"/>
    </source>
</evidence>
<dbReference type="Pfam" id="PF14300">
    <property type="entry name" value="DMP19"/>
    <property type="match status" value="1"/>
</dbReference>